<keyword evidence="8" id="KW-0997">Cell inner membrane</keyword>
<feature type="transmembrane region" description="Helical" evidence="8">
    <location>
        <begin position="80"/>
        <end position="98"/>
    </location>
</feature>
<dbReference type="InterPro" id="IPR022929">
    <property type="entry name" value="Put_MntP"/>
</dbReference>
<keyword evidence="3 8" id="KW-0812">Transmembrane</keyword>
<dbReference type="HOGENOM" id="CLU_096410_0_0_6"/>
<keyword evidence="2 8" id="KW-1003">Cell membrane</keyword>
<proteinExistence type="inferred from homology"/>
<keyword evidence="7 8" id="KW-0464">Manganese</keyword>
<feature type="transmembrane region" description="Helical" evidence="8">
    <location>
        <begin position="148"/>
        <end position="171"/>
    </location>
</feature>
<dbReference type="NCBIfam" id="NF008546">
    <property type="entry name" value="PRK11469.1"/>
    <property type="match status" value="1"/>
</dbReference>
<dbReference type="PANTHER" id="PTHR35529:SF1">
    <property type="entry name" value="MANGANESE EFFLUX PUMP MNTP-RELATED"/>
    <property type="match status" value="1"/>
</dbReference>
<protein>
    <recommendedName>
        <fullName evidence="8">Putative manganese efflux pump MntP</fullName>
    </recommendedName>
</protein>
<evidence type="ECO:0000256" key="7">
    <source>
        <dbReference type="ARBA" id="ARBA00023211"/>
    </source>
</evidence>
<dbReference type="HAMAP" id="MF_01521">
    <property type="entry name" value="MntP_pump"/>
    <property type="match status" value="1"/>
</dbReference>
<evidence type="ECO:0000256" key="4">
    <source>
        <dbReference type="ARBA" id="ARBA00022989"/>
    </source>
</evidence>
<dbReference type="GO" id="GO:0005886">
    <property type="term" value="C:plasma membrane"/>
    <property type="evidence" value="ECO:0007669"/>
    <property type="project" value="UniProtKB-SubCell"/>
</dbReference>
<reference evidence="9 10" key="1">
    <citation type="journal article" date="2012" name="J. Bacteriol.">
        <title>Complete Genome Sequence of Rahnella aquatilis CIP 78.65.</title>
        <authorList>
            <person name="Martinez R.J."/>
            <person name="Bruce D."/>
            <person name="Detter C."/>
            <person name="Goodwin L.A."/>
            <person name="Han J."/>
            <person name="Han C.S."/>
            <person name="Held B."/>
            <person name="Land M.L."/>
            <person name="Mikhailova N."/>
            <person name="Nolan M."/>
            <person name="Pennacchio L."/>
            <person name="Pitluck S."/>
            <person name="Tapia R."/>
            <person name="Woyke T."/>
            <person name="Sobecky P.A."/>
        </authorList>
    </citation>
    <scope>NUCLEOTIDE SEQUENCE [LARGE SCALE GENOMIC DNA]</scope>
    <source>
        <strain evidence="10">ATCC 33071 / DSM 4594 / JCM 1683 / NBRC 105701 / NCIMB 13365 / CIP 78.65</strain>
    </source>
</reference>
<comment type="similarity">
    <text evidence="8">Belongs to the MntP (TC 9.B.29) family.</text>
</comment>
<feature type="transmembrane region" description="Helical" evidence="8">
    <location>
        <begin position="177"/>
        <end position="195"/>
    </location>
</feature>
<dbReference type="EMBL" id="CP003244">
    <property type="protein sequence ID" value="AEX52752.1"/>
    <property type="molecule type" value="Genomic_DNA"/>
</dbReference>
<evidence type="ECO:0000256" key="3">
    <source>
        <dbReference type="ARBA" id="ARBA00022692"/>
    </source>
</evidence>
<evidence type="ECO:0000256" key="5">
    <source>
        <dbReference type="ARBA" id="ARBA00023065"/>
    </source>
</evidence>
<dbReference type="PATRIC" id="fig|745277.3.peg.2806"/>
<dbReference type="GO" id="GO:0005384">
    <property type="term" value="F:manganese ion transmembrane transporter activity"/>
    <property type="evidence" value="ECO:0007669"/>
    <property type="project" value="UniProtKB-UniRule"/>
</dbReference>
<keyword evidence="6 8" id="KW-0472">Membrane</keyword>
<evidence type="ECO:0000256" key="8">
    <source>
        <dbReference type="HAMAP-Rule" id="MF_01521"/>
    </source>
</evidence>
<accession>H2IU28</accession>
<keyword evidence="4 8" id="KW-1133">Transmembrane helix</keyword>
<dbReference type="AlphaFoldDB" id="H2IU28"/>
<dbReference type="InterPro" id="IPR003810">
    <property type="entry name" value="Mntp/YtaF"/>
</dbReference>
<comment type="function">
    <text evidence="8">Probably functions as a manganese efflux pump.</text>
</comment>
<dbReference type="PANTHER" id="PTHR35529">
    <property type="entry name" value="MANGANESE EFFLUX PUMP MNTP-RELATED"/>
    <property type="match status" value="1"/>
</dbReference>
<organism evidence="9 10">
    <name type="scientific">Rahnella aquatilis (strain ATCC 33071 / DSM 4594 / JCM 1683 / NBRC 105701 / NCIMB 13365 / CIP 78.65)</name>
    <dbReference type="NCBI Taxonomy" id="745277"/>
    <lineage>
        <taxon>Bacteria</taxon>
        <taxon>Pseudomonadati</taxon>
        <taxon>Pseudomonadota</taxon>
        <taxon>Gammaproteobacteria</taxon>
        <taxon>Enterobacterales</taxon>
        <taxon>Yersiniaceae</taxon>
        <taxon>Rahnella</taxon>
    </lineage>
</organism>
<evidence type="ECO:0000313" key="10">
    <source>
        <dbReference type="Proteomes" id="UP000009010"/>
    </source>
</evidence>
<dbReference type="eggNOG" id="COG1971">
    <property type="taxonomic scope" value="Bacteria"/>
</dbReference>
<evidence type="ECO:0000256" key="6">
    <source>
        <dbReference type="ARBA" id="ARBA00023136"/>
    </source>
</evidence>
<keyword evidence="10" id="KW-1185">Reference proteome</keyword>
<name>H2IU28_RAHAC</name>
<sequence>MVRFRRHLGATLVNLSATLILAFGMSMDAFAASIGKGATLNRPCLREALRTGLIFGVIEAITPLIGWYLGLVASRYIMQWSQWVAFTLLFILGARMIIEGLKNKPEDNLTTATRHSFWILAATAVCTSLDALAIGVGLAFLEVNIIHTALLIGLATMVMSTIGMMVGRFIGPLLGRWAEVLGGVILIGIGLSILLEHPGFLH</sequence>
<comment type="subcellular location">
    <subcellularLocation>
        <location evidence="8">Cell inner membrane</location>
        <topology evidence="8">Multi-pass membrane protein</topology>
    </subcellularLocation>
</comment>
<keyword evidence="1 8" id="KW-0813">Transport</keyword>
<evidence type="ECO:0000256" key="2">
    <source>
        <dbReference type="ARBA" id="ARBA00022475"/>
    </source>
</evidence>
<feature type="transmembrane region" description="Helical" evidence="8">
    <location>
        <begin position="118"/>
        <end position="141"/>
    </location>
</feature>
<evidence type="ECO:0000313" key="9">
    <source>
        <dbReference type="EMBL" id="AEX52752.1"/>
    </source>
</evidence>
<keyword evidence="5 8" id="KW-0406">Ion transport</keyword>
<evidence type="ECO:0000256" key="1">
    <source>
        <dbReference type="ARBA" id="ARBA00022448"/>
    </source>
</evidence>
<feature type="transmembrane region" description="Helical" evidence="8">
    <location>
        <begin position="53"/>
        <end position="73"/>
    </location>
</feature>
<reference evidence="10" key="2">
    <citation type="submission" date="2012-01" db="EMBL/GenBank/DDBJ databases">
        <title>Complete sequence of chromosome of Rahnella aquatilis CIP 78.65.</title>
        <authorList>
            <person name="Lucas S."/>
            <person name="Han J."/>
            <person name="Lapidus A."/>
            <person name="Cheng J.-F."/>
            <person name="Goodwin L."/>
            <person name="Pitluck S."/>
            <person name="Peters L."/>
            <person name="Ovchinnikova G."/>
            <person name="Held B."/>
            <person name="Detter J.C."/>
            <person name="Han C."/>
            <person name="Tapia R."/>
            <person name="Land M."/>
            <person name="Hauser L."/>
            <person name="Kyrpides N."/>
            <person name="Ivanova N."/>
            <person name="Pagani I."/>
            <person name="Sobecky P."/>
            <person name="Martinez R."/>
            <person name="Woyke T."/>
        </authorList>
    </citation>
    <scope>NUCLEOTIDE SEQUENCE [LARGE SCALE GENOMIC DNA]</scope>
    <source>
        <strain evidence="10">ATCC 33071 / DSM 4594 / JCM 1683 / NBRC 105701 / NCIMB 13365 / CIP 78.65</strain>
    </source>
</reference>
<gene>
    <name evidence="8" type="primary">mntP</name>
    <name evidence="9" type="ordered locus">Rahaq2_2926</name>
</gene>
<dbReference type="Pfam" id="PF02659">
    <property type="entry name" value="Mntp"/>
    <property type="match status" value="1"/>
</dbReference>
<dbReference type="Proteomes" id="UP000009010">
    <property type="component" value="Chromosome"/>
</dbReference>
<dbReference type="KEGG" id="raq:Rahaq2_2926"/>